<dbReference type="Gene3D" id="3.30.1380.10">
    <property type="match status" value="1"/>
</dbReference>
<dbReference type="PANTHER" id="PTHR34385:SF1">
    <property type="entry name" value="PEPTIDOGLYCAN L-ALANYL-D-GLUTAMATE ENDOPEPTIDASE CWLK"/>
    <property type="match status" value="1"/>
</dbReference>
<proteinExistence type="predicted"/>
<accession>A0ABU7YWT5</accession>
<evidence type="ECO:0000259" key="1">
    <source>
        <dbReference type="Pfam" id="PF02557"/>
    </source>
</evidence>
<evidence type="ECO:0000313" key="2">
    <source>
        <dbReference type="EMBL" id="MEG3183376.1"/>
    </source>
</evidence>
<dbReference type="SUPFAM" id="SSF55166">
    <property type="entry name" value="Hedgehog/DD-peptidase"/>
    <property type="match status" value="1"/>
</dbReference>
<feature type="domain" description="D-alanyl-D-alanine carboxypeptidase-like core" evidence="1">
    <location>
        <begin position="140"/>
        <end position="265"/>
    </location>
</feature>
<dbReference type="Proteomes" id="UP001355056">
    <property type="component" value="Unassembled WGS sequence"/>
</dbReference>
<dbReference type="InterPro" id="IPR058193">
    <property type="entry name" value="VanY/YodJ_core_dom"/>
</dbReference>
<dbReference type="CDD" id="cd14852">
    <property type="entry name" value="LD-carboxypeptidase"/>
    <property type="match status" value="1"/>
</dbReference>
<dbReference type="InterPro" id="IPR003709">
    <property type="entry name" value="VanY-like_core_dom"/>
</dbReference>
<dbReference type="InterPro" id="IPR009045">
    <property type="entry name" value="Zn_M74/Hedgehog-like"/>
</dbReference>
<dbReference type="PANTHER" id="PTHR34385">
    <property type="entry name" value="D-ALANYL-D-ALANINE CARBOXYPEPTIDASE"/>
    <property type="match status" value="1"/>
</dbReference>
<gene>
    <name evidence="2" type="ORF">SNE34_05075</name>
</gene>
<keyword evidence="3" id="KW-1185">Reference proteome</keyword>
<dbReference type="InterPro" id="IPR052179">
    <property type="entry name" value="DD-CPase-like"/>
</dbReference>
<protein>
    <submittedName>
        <fullName evidence="2">M15 family metallopeptidase</fullName>
    </submittedName>
</protein>
<dbReference type="Pfam" id="PF02557">
    <property type="entry name" value="VanY"/>
    <property type="match status" value="1"/>
</dbReference>
<sequence>MRGQPDILINTPEIELWPHGLLRARSNHDARALSRARHVLRRKRDGRYLAVDLREGVLPLVHRLMHEPGIDAALDALELHPARRRPGIERVGELPLDRLQERLDQLGIDGDYAERTGLALVAEPDWLAFAGFDRYRRPLWLHVNAARAWKHLQAAALRDSVVLEAISGYRSHDYQLGIFERKLARGLGVDEILAVNAAPGYSEHHSGLALDIGTPGELPAEETFEQTPAFDWLTANAGGYGFAMSYPRDNPHGIVYEPWHWRWNPADAAH</sequence>
<comment type="caution">
    <text evidence="2">The sequence shown here is derived from an EMBL/GenBank/DDBJ whole genome shotgun (WGS) entry which is preliminary data.</text>
</comment>
<dbReference type="RefSeq" id="WP_332615288.1">
    <property type="nucleotide sequence ID" value="NZ_JAXGFP010000002.1"/>
</dbReference>
<dbReference type="EMBL" id="JAXGFP010000002">
    <property type="protein sequence ID" value="MEG3183376.1"/>
    <property type="molecule type" value="Genomic_DNA"/>
</dbReference>
<evidence type="ECO:0000313" key="3">
    <source>
        <dbReference type="Proteomes" id="UP001355056"/>
    </source>
</evidence>
<reference evidence="2 3" key="1">
    <citation type="journal article" date="2016" name="Int. J. Syst. Evol. Microbiol.">
        <title>Lysobacter erysipheiresistens sp. nov., an antagonist of powdery mildew, isolated from tobacco-cultivated soil.</title>
        <authorList>
            <person name="Xie B."/>
            <person name="Li T."/>
            <person name="Lin X."/>
            <person name="Wang C.J."/>
            <person name="Chen Y.J."/>
            <person name="Liu W.J."/>
            <person name="Zhao Z.W."/>
        </authorList>
    </citation>
    <scope>NUCLEOTIDE SEQUENCE [LARGE SCALE GENOMIC DNA]</scope>
    <source>
        <strain evidence="2 3">RS-LYSO-3</strain>
    </source>
</reference>
<name>A0ABU7YWT5_9GAMM</name>
<organism evidence="2 3">
    <name type="scientific">Novilysobacter erysipheiresistens</name>
    <dbReference type="NCBI Taxonomy" id="1749332"/>
    <lineage>
        <taxon>Bacteria</taxon>
        <taxon>Pseudomonadati</taxon>
        <taxon>Pseudomonadota</taxon>
        <taxon>Gammaproteobacteria</taxon>
        <taxon>Lysobacterales</taxon>
        <taxon>Lysobacteraceae</taxon>
        <taxon>Novilysobacter</taxon>
    </lineage>
</organism>